<evidence type="ECO:0000313" key="3">
    <source>
        <dbReference type="EMBL" id="ORZ11724.1"/>
    </source>
</evidence>
<dbReference type="Proteomes" id="UP000193648">
    <property type="component" value="Unassembled WGS sequence"/>
</dbReference>
<dbReference type="AlphaFoldDB" id="A0A1Y2GHG7"/>
<comment type="caution">
    <text evidence="2">The sequence shown here is derived from an EMBL/GenBank/DDBJ whole genome shotgun (WGS) entry which is preliminary data.</text>
</comment>
<organism evidence="2 4">
    <name type="scientific">Lobosporangium transversale</name>
    <dbReference type="NCBI Taxonomy" id="64571"/>
    <lineage>
        <taxon>Eukaryota</taxon>
        <taxon>Fungi</taxon>
        <taxon>Fungi incertae sedis</taxon>
        <taxon>Mucoromycota</taxon>
        <taxon>Mortierellomycotina</taxon>
        <taxon>Mortierellomycetes</taxon>
        <taxon>Mortierellales</taxon>
        <taxon>Mortierellaceae</taxon>
        <taxon>Lobosporangium</taxon>
    </lineage>
</organism>
<evidence type="ECO:0000313" key="2">
    <source>
        <dbReference type="EMBL" id="ORZ10970.1"/>
    </source>
</evidence>
<reference evidence="2 4" key="1">
    <citation type="submission" date="2016-07" db="EMBL/GenBank/DDBJ databases">
        <title>Pervasive Adenine N6-methylation of Active Genes in Fungi.</title>
        <authorList>
            <consortium name="DOE Joint Genome Institute"/>
            <person name="Mondo S.J."/>
            <person name="Dannebaum R.O."/>
            <person name="Kuo R.C."/>
            <person name="Labutti K."/>
            <person name="Haridas S."/>
            <person name="Kuo A."/>
            <person name="Salamov A."/>
            <person name="Ahrendt S.R."/>
            <person name="Lipzen A."/>
            <person name="Sullivan W."/>
            <person name="Andreopoulos W.B."/>
            <person name="Clum A."/>
            <person name="Lindquist E."/>
            <person name="Daum C."/>
            <person name="Ramamoorthy G.K."/>
            <person name="Gryganskyi A."/>
            <person name="Culley D."/>
            <person name="Magnuson J.K."/>
            <person name="James T.Y."/>
            <person name="O'Malley M.A."/>
            <person name="Stajich J.E."/>
            <person name="Spatafora J.W."/>
            <person name="Visel A."/>
            <person name="Grigoriev I.V."/>
        </authorList>
    </citation>
    <scope>NUCLEOTIDE SEQUENCE [LARGE SCALE GENOMIC DNA]</scope>
    <source>
        <strain evidence="2 4">NRRL 3116</strain>
    </source>
</reference>
<protein>
    <submittedName>
        <fullName evidence="2">Uncharacterized protein</fullName>
    </submittedName>
</protein>
<feature type="region of interest" description="Disordered" evidence="1">
    <location>
        <begin position="66"/>
        <end position="144"/>
    </location>
</feature>
<evidence type="ECO:0000256" key="1">
    <source>
        <dbReference type="SAM" id="MobiDB-lite"/>
    </source>
</evidence>
<dbReference type="EMBL" id="MCFF01000027">
    <property type="protein sequence ID" value="ORZ11724.1"/>
    <property type="molecule type" value="Genomic_DNA"/>
</dbReference>
<sequence length="206" mass="22936">MINLSRRHRLQKINAVPNKRVTPLRARSLSQCICTTSYFFESLNVLAPKCKILNSTTNRFGYRQYRQSHTSSASNAQNLQASAATRPSTDNSSPQRSRRTRGSRLADFFSNSTPSNTHNTPNIVVNSVKSSKKKNTSIRQPRHSSAAIHIKKAVVALDNLRLLIYPDRFYTHSSHLGRNDISQSINGKAPYTIIHSPTTASASATL</sequence>
<feature type="compositionally biased region" description="Low complexity" evidence="1">
    <location>
        <begin position="110"/>
        <end position="129"/>
    </location>
</feature>
<feature type="compositionally biased region" description="Polar residues" evidence="1">
    <location>
        <begin position="85"/>
        <end position="95"/>
    </location>
</feature>
<name>A0A1Y2GHG7_9FUNG</name>
<feature type="compositionally biased region" description="Basic residues" evidence="1">
    <location>
        <begin position="130"/>
        <end position="142"/>
    </location>
</feature>
<feature type="compositionally biased region" description="Low complexity" evidence="1">
    <location>
        <begin position="71"/>
        <end position="84"/>
    </location>
</feature>
<proteinExistence type="predicted"/>
<dbReference type="RefSeq" id="XP_021879821.1">
    <property type="nucleotide sequence ID" value="XM_022019365.1"/>
</dbReference>
<gene>
    <name evidence="3" type="ORF">BCR41DRAFT_108539</name>
    <name evidence="2" type="ORF">BCR41DRAFT_114683</name>
</gene>
<dbReference type="GeneID" id="33561210"/>
<evidence type="ECO:0000313" key="4">
    <source>
        <dbReference type="Proteomes" id="UP000193648"/>
    </source>
</evidence>
<accession>A0A1Y2GHG7</accession>
<keyword evidence="4" id="KW-1185">Reference proteome</keyword>
<dbReference type="EMBL" id="MCFF01000029">
    <property type="protein sequence ID" value="ORZ10970.1"/>
    <property type="molecule type" value="Genomic_DNA"/>
</dbReference>
<dbReference type="InParanoid" id="A0A1Y2GHG7"/>